<sequence>MTPVGQAAEPDFKIHSGKNDRLPGLKSALPKHVQVFGLYIQATDRVPDAKLLHAADITADFLDNDRDGKPDNPKVNDKLWNERSAIVMGYDERELERLHDRYGEMFDDYALQGLYATETLPNAGPHNPKSPEFDASIEEILHIITSVGYAGVYPKVFGEHHGSELANAMDIARGGYFRTVPRRYP</sequence>
<dbReference type="AlphaFoldDB" id="A0A382KLL0"/>
<dbReference type="EMBL" id="UINC01080675">
    <property type="protein sequence ID" value="SVC23827.1"/>
    <property type="molecule type" value="Genomic_DNA"/>
</dbReference>
<feature type="non-terminal residue" evidence="2">
    <location>
        <position position="185"/>
    </location>
</feature>
<proteinExistence type="predicted"/>
<protein>
    <submittedName>
        <fullName evidence="2">Uncharacterized protein</fullName>
    </submittedName>
</protein>
<feature type="compositionally biased region" description="Basic and acidic residues" evidence="1">
    <location>
        <begin position="10"/>
        <end position="20"/>
    </location>
</feature>
<evidence type="ECO:0000313" key="2">
    <source>
        <dbReference type="EMBL" id="SVC23827.1"/>
    </source>
</evidence>
<reference evidence="2" key="1">
    <citation type="submission" date="2018-05" db="EMBL/GenBank/DDBJ databases">
        <authorList>
            <person name="Lanie J.A."/>
            <person name="Ng W.-L."/>
            <person name="Kazmierczak K.M."/>
            <person name="Andrzejewski T.M."/>
            <person name="Davidsen T.M."/>
            <person name="Wayne K.J."/>
            <person name="Tettelin H."/>
            <person name="Glass J.I."/>
            <person name="Rusch D."/>
            <person name="Podicherti R."/>
            <person name="Tsui H.-C.T."/>
            <person name="Winkler M.E."/>
        </authorList>
    </citation>
    <scope>NUCLEOTIDE SEQUENCE</scope>
</reference>
<evidence type="ECO:0000256" key="1">
    <source>
        <dbReference type="SAM" id="MobiDB-lite"/>
    </source>
</evidence>
<accession>A0A382KLL0</accession>
<feature type="region of interest" description="Disordered" evidence="1">
    <location>
        <begin position="1"/>
        <end position="20"/>
    </location>
</feature>
<name>A0A382KLL0_9ZZZZ</name>
<gene>
    <name evidence="2" type="ORF">METZ01_LOCUS276681</name>
</gene>
<organism evidence="2">
    <name type="scientific">marine metagenome</name>
    <dbReference type="NCBI Taxonomy" id="408172"/>
    <lineage>
        <taxon>unclassified sequences</taxon>
        <taxon>metagenomes</taxon>
        <taxon>ecological metagenomes</taxon>
    </lineage>
</organism>